<proteinExistence type="predicted"/>
<evidence type="ECO:0000313" key="2">
    <source>
        <dbReference type="EMBL" id="TVU33013.1"/>
    </source>
</evidence>
<evidence type="ECO:0000256" key="1">
    <source>
        <dbReference type="SAM" id="MobiDB-lite"/>
    </source>
</evidence>
<protein>
    <submittedName>
        <fullName evidence="2">Uncharacterized protein</fullName>
    </submittedName>
</protein>
<organism evidence="2 3">
    <name type="scientific">Eragrostis curvula</name>
    <name type="common">weeping love grass</name>
    <dbReference type="NCBI Taxonomy" id="38414"/>
    <lineage>
        <taxon>Eukaryota</taxon>
        <taxon>Viridiplantae</taxon>
        <taxon>Streptophyta</taxon>
        <taxon>Embryophyta</taxon>
        <taxon>Tracheophyta</taxon>
        <taxon>Spermatophyta</taxon>
        <taxon>Magnoliopsida</taxon>
        <taxon>Liliopsida</taxon>
        <taxon>Poales</taxon>
        <taxon>Poaceae</taxon>
        <taxon>PACMAD clade</taxon>
        <taxon>Chloridoideae</taxon>
        <taxon>Eragrostideae</taxon>
        <taxon>Eragrostidinae</taxon>
        <taxon>Eragrostis</taxon>
    </lineage>
</organism>
<reference evidence="2 3" key="1">
    <citation type="journal article" date="2019" name="Sci. Rep.">
        <title>A high-quality genome of Eragrostis curvula grass provides insights into Poaceae evolution and supports new strategies to enhance forage quality.</title>
        <authorList>
            <person name="Carballo J."/>
            <person name="Santos B.A.C.M."/>
            <person name="Zappacosta D."/>
            <person name="Garbus I."/>
            <person name="Selva J.P."/>
            <person name="Gallo C.A."/>
            <person name="Diaz A."/>
            <person name="Albertini E."/>
            <person name="Caccamo M."/>
            <person name="Echenique V."/>
        </authorList>
    </citation>
    <scope>NUCLEOTIDE SEQUENCE [LARGE SCALE GENOMIC DNA]</scope>
    <source>
        <strain evidence="3">cv. Victoria</strain>
        <tissue evidence="2">Leaf</tissue>
    </source>
</reference>
<feature type="non-terminal residue" evidence="2">
    <location>
        <position position="1"/>
    </location>
</feature>
<accession>A0A5J9VAD4</accession>
<dbReference type="Proteomes" id="UP000324897">
    <property type="component" value="Chromosome 1"/>
</dbReference>
<dbReference type="InterPro" id="IPR052963">
    <property type="entry name" value="Pantetheine_PDE"/>
</dbReference>
<dbReference type="EMBL" id="RWGY01000011">
    <property type="protein sequence ID" value="TVU33013.1"/>
    <property type="molecule type" value="Genomic_DNA"/>
</dbReference>
<gene>
    <name evidence="2" type="ORF">EJB05_24792</name>
</gene>
<dbReference type="PANTHER" id="PTHR36492:SF2">
    <property type="entry name" value="[ACYL-CARRIER-PROTEIN] PHOSPHODIESTERASE PPTH"/>
    <property type="match status" value="1"/>
</dbReference>
<dbReference type="Gramene" id="TVU33013">
    <property type="protein sequence ID" value="TVU33013"/>
    <property type="gene ID" value="EJB05_24792"/>
</dbReference>
<keyword evidence="3" id="KW-1185">Reference proteome</keyword>
<comment type="caution">
    <text evidence="2">The sequence shown here is derived from an EMBL/GenBank/DDBJ whole genome shotgun (WGS) entry which is preliminary data.</text>
</comment>
<feature type="region of interest" description="Disordered" evidence="1">
    <location>
        <begin position="1"/>
        <end position="24"/>
    </location>
</feature>
<dbReference type="PANTHER" id="PTHR36492">
    <property type="match status" value="1"/>
</dbReference>
<sequence>MSSNPSRLCPAPASPSVRCSRPHSPWAPKQRARAPLSCQIEEAVPNFVCDSARSFDKEKDVNSVHVPSLDMTLPLVFYLMMKSILSHVIVRSYSPAVFSVFISTESPLKISDVSVPCKVHIPDPKLIFSIELCPEKRMFIIHTFQRYVQATLSYPRERKRRMNGSEGWLPFCVYCDGTWLCSQNTTTRTKGT</sequence>
<dbReference type="AlphaFoldDB" id="A0A5J9VAD4"/>
<evidence type="ECO:0000313" key="3">
    <source>
        <dbReference type="Proteomes" id="UP000324897"/>
    </source>
</evidence>
<dbReference type="OrthoDB" id="550558at2759"/>
<name>A0A5J9VAD4_9POAL</name>